<dbReference type="InterPro" id="IPR013877">
    <property type="entry name" value="YAP-bd/ALF4/Glomulin"/>
</dbReference>
<evidence type="ECO:0000313" key="1">
    <source>
        <dbReference type="EMBL" id="CAB3989064.1"/>
    </source>
</evidence>
<dbReference type="PANTHER" id="PTHR15430:SF1">
    <property type="entry name" value="GLOMULIN"/>
    <property type="match status" value="1"/>
</dbReference>
<dbReference type="PANTHER" id="PTHR15430">
    <property type="entry name" value="GLOMULIN"/>
    <property type="match status" value="1"/>
</dbReference>
<dbReference type="Proteomes" id="UP001152795">
    <property type="component" value="Unassembled WGS sequence"/>
</dbReference>
<dbReference type="EMBL" id="CACRXK020001426">
    <property type="protein sequence ID" value="CAB3989064.1"/>
    <property type="molecule type" value="Genomic_DNA"/>
</dbReference>
<dbReference type="OrthoDB" id="619536at2759"/>
<dbReference type="AlphaFoldDB" id="A0A6S7G732"/>
<dbReference type="GO" id="GO:0005737">
    <property type="term" value="C:cytoplasm"/>
    <property type="evidence" value="ECO:0007669"/>
    <property type="project" value="TreeGrafter"/>
</dbReference>
<dbReference type="GO" id="GO:0055105">
    <property type="term" value="F:ubiquitin-protein transferase inhibitor activity"/>
    <property type="evidence" value="ECO:0007669"/>
    <property type="project" value="TreeGrafter"/>
</dbReference>
<name>A0A6S7G732_PARCT</name>
<accession>A0A6S7G732</accession>
<sequence length="596" mass="67903">METCNDSKFHLHEAVEQFNIENDGDIFLVAAKETLEHGQAEVLFEVLEATENRKLLNFVGWDLVKIVFQFLPDDCVNSLHFESYNKLLHLICNSCNPREVCLSLRELLSRELTWQKLVILLGLLRLTGSRLGGKIGKILTSILVSLQRCLQNRNDIVEQVEILETTLEFVDELIEKTQNTLANVSDDKTAFQEGLLSFLIALLEQPFVLLEFKINSETQEQDDIMKFAKTIVRMLGVLENGCLKRLFDYGVHHRNRIQKQLKVDDDDIDDDIDDVNNCHSFVGLGCLAFLTHVAGLGKQFIPVITTGKYYLDTNMVYINTLLCHRETQVILKGLSLLLAVLNMVEANTVHHSYIDNMDLTELLTNLRHLMTYSEDSIIRQESVKGFRKILGIFTPRGKYRLLRSLHEGEIQSGFAELLYLILKEEIANSVENDSEDSWFLGSKLESFLDEIFKVPPKSLQSEFGIIEESNRVLSALNLLRFLLLRDTKNKTTIHRIFPQLENTYLKKLRDVVTFSRSSITTLVQDKEDEIKGIVVSKKTSDETILNVTTVDGSELEQGSPKEQIEVLQSACLTLDMIESILARIGEIGKDRQSSCN</sequence>
<protein>
    <submittedName>
        <fullName evidence="1">Glomulin isoform X1</fullName>
    </submittedName>
</protein>
<proteinExistence type="predicted"/>
<comment type="caution">
    <text evidence="1">The sequence shown here is derived from an EMBL/GenBank/DDBJ whole genome shotgun (WGS) entry which is preliminary data.</text>
</comment>
<dbReference type="InterPro" id="IPR019516">
    <property type="entry name" value="Glomulin/ALF4"/>
</dbReference>
<dbReference type="Pfam" id="PF08568">
    <property type="entry name" value="Kinetochor_Ybp2"/>
    <property type="match status" value="1"/>
</dbReference>
<evidence type="ECO:0000313" key="2">
    <source>
        <dbReference type="Proteomes" id="UP001152795"/>
    </source>
</evidence>
<reference evidence="1" key="1">
    <citation type="submission" date="2020-04" db="EMBL/GenBank/DDBJ databases">
        <authorList>
            <person name="Alioto T."/>
            <person name="Alioto T."/>
            <person name="Gomez Garrido J."/>
        </authorList>
    </citation>
    <scope>NUCLEOTIDE SEQUENCE</scope>
    <source>
        <strain evidence="1">A484AB</strain>
    </source>
</reference>
<keyword evidence="2" id="KW-1185">Reference proteome</keyword>
<gene>
    <name evidence="1" type="ORF">PACLA_8A033105</name>
</gene>
<organism evidence="1 2">
    <name type="scientific">Paramuricea clavata</name>
    <name type="common">Red gorgonian</name>
    <name type="synonym">Violescent sea-whip</name>
    <dbReference type="NCBI Taxonomy" id="317549"/>
    <lineage>
        <taxon>Eukaryota</taxon>
        <taxon>Metazoa</taxon>
        <taxon>Cnidaria</taxon>
        <taxon>Anthozoa</taxon>
        <taxon>Octocorallia</taxon>
        <taxon>Malacalcyonacea</taxon>
        <taxon>Plexauridae</taxon>
        <taxon>Paramuricea</taxon>
    </lineage>
</organism>